<dbReference type="Proteomes" id="UP000189677">
    <property type="component" value="Chromosome"/>
</dbReference>
<name>A0A1U9QU85_STRNV</name>
<evidence type="ECO:0000313" key="1">
    <source>
        <dbReference type="EMBL" id="AQU67816.1"/>
    </source>
</evidence>
<accession>A0A1U9QU85</accession>
<dbReference type="RefSeq" id="WP_078076392.1">
    <property type="nucleotide sequence ID" value="NZ_CP018047.1"/>
</dbReference>
<dbReference type="AlphaFoldDB" id="A0A1U9QU85"/>
<protein>
    <submittedName>
        <fullName evidence="1">Uncharacterized protein</fullName>
    </submittedName>
</protein>
<reference evidence="1 2" key="1">
    <citation type="submission" date="2016-11" db="EMBL/GenBank/DDBJ databases">
        <title>Complete genome sequence of Streptomyces niveus SCSIO 3406.</title>
        <authorList>
            <person name="Zhu Q."/>
            <person name="Cheng W."/>
            <person name="Song Y."/>
            <person name="Li Q."/>
            <person name="Ju J."/>
        </authorList>
    </citation>
    <scope>NUCLEOTIDE SEQUENCE [LARGE SCALE GENOMIC DNA]</scope>
    <source>
        <strain evidence="1 2">SCSIO 3406</strain>
    </source>
</reference>
<organism evidence="1 2">
    <name type="scientific">Streptomyces niveus</name>
    <name type="common">Streptomyces spheroides</name>
    <dbReference type="NCBI Taxonomy" id="193462"/>
    <lineage>
        <taxon>Bacteria</taxon>
        <taxon>Bacillati</taxon>
        <taxon>Actinomycetota</taxon>
        <taxon>Actinomycetes</taxon>
        <taxon>Kitasatosporales</taxon>
        <taxon>Streptomycetaceae</taxon>
        <taxon>Streptomyces</taxon>
    </lineage>
</organism>
<sequence length="107" mass="11637">MRTTYAGSQTVVSVLEAFEARELNEVTNDLAGPVFEDFRELFLGPADESAEASAVRREAARAVLAELLAESRDDEISMLNAVYAVQLSSLAPLRHLNEFPLVGRVAA</sequence>
<evidence type="ECO:0000313" key="2">
    <source>
        <dbReference type="Proteomes" id="UP000189677"/>
    </source>
</evidence>
<dbReference type="EMBL" id="CP018047">
    <property type="protein sequence ID" value="AQU67816.1"/>
    <property type="molecule type" value="Genomic_DNA"/>
</dbReference>
<dbReference type="KEGG" id="snw:BBN63_17805"/>
<proteinExistence type="predicted"/>
<gene>
    <name evidence="1" type="ORF">BBN63_17805</name>
</gene>
<keyword evidence="2" id="KW-1185">Reference proteome</keyword>